<dbReference type="InterPro" id="IPR001375">
    <property type="entry name" value="Peptidase_S9_cat"/>
</dbReference>
<dbReference type="Gene3D" id="2.120.10.30">
    <property type="entry name" value="TolB, C-terminal domain"/>
    <property type="match status" value="1"/>
</dbReference>
<sequence length="654" mass="72961">MKTIIATLTLALISLPSQAAEIKTAVLENYAKPAQFMNIKISPDGSYLAATARDNEGSVQLSVLDIKNFDILSVTQSADGESVSSFEWVNNDRLVITMAREVGALEIPAPTGELFAMNADGSRKTVLTGPRSRDGEYVRANVVDWLPKQDDRIMIYTASMFEADQFLTLWEVNVDSGAKRRAGRIPIRAGNGTSSQVIIDQAGTARVATGVAPEDNNAIVIMARDGANEDWYEIMRYDEDEGGFMPITVLPNGYEVMGLSNSETDTRSISIYNLRTREEELLATHPEVDLMPVMSIRDGYPNDLIGASFEYDKIDAVFFQGSEDDDFAQVVQSLMATFPQRQVAVNSATRDANQVILRVASANDPATFYLFDRKARKLTPIAQAQPWLKKEQIPTTETIVYTADDGTELTALLTLPRTEKAEKLPLILLPHGGPHGIRESVSSMDTDAKVLTEHGYAVLQPNFRGSGGFGREFQSAGYRKWGTLMIDDMTAGVDYLIEQGIADPARMCVYGASYGGYAALMSVIREPEKYQCAIGFVGVYDLDLMFEEGDTTEVEAGQNFLAKVFHPEAAERHKQSPVHRADEVKVPVFLIHGERDRRAPFTHAKRLREKFDELKHDYEWMTKEEEGHGFYKPENNVERWTRMLEFLDEHIEVE</sequence>
<evidence type="ECO:0000256" key="1">
    <source>
        <dbReference type="ARBA" id="ARBA00022801"/>
    </source>
</evidence>
<evidence type="ECO:0000313" key="4">
    <source>
        <dbReference type="EMBL" id="PTB89860.1"/>
    </source>
</evidence>
<dbReference type="SUPFAM" id="SSF82171">
    <property type="entry name" value="DPP6 N-terminal domain-like"/>
    <property type="match status" value="1"/>
</dbReference>
<organism evidence="4 5">
    <name type="scientific">Pseudidiomarina aestuarii</name>
    <dbReference type="NCBI Taxonomy" id="624146"/>
    <lineage>
        <taxon>Bacteria</taxon>
        <taxon>Pseudomonadati</taxon>
        <taxon>Pseudomonadota</taxon>
        <taxon>Gammaproteobacteria</taxon>
        <taxon>Alteromonadales</taxon>
        <taxon>Idiomarinaceae</taxon>
        <taxon>Pseudidiomarina</taxon>
    </lineage>
</organism>
<proteinExistence type="predicted"/>
<feature type="signal peptide" evidence="2">
    <location>
        <begin position="1"/>
        <end position="19"/>
    </location>
</feature>
<reference evidence="4 5" key="1">
    <citation type="submission" date="2018-03" db="EMBL/GenBank/DDBJ databases">
        <title>Cross-interface Injection: A General Nanoliter Liquid Handling Method Applied to Single Cells Genome Amplification Automated Nanoliter Liquid Handling Applied to Single Cell Multiple Displacement Amplification.</title>
        <authorList>
            <person name="Yun J."/>
            <person name="Xu P."/>
            <person name="Xu J."/>
            <person name="Dai X."/>
            <person name="Wang Y."/>
            <person name="Zheng X."/>
            <person name="Cao C."/>
            <person name="Yi Q."/>
            <person name="Zhu Y."/>
            <person name="Wang L."/>
            <person name="Dong Z."/>
            <person name="Huang Y."/>
            <person name="Huang L."/>
            <person name="Du W."/>
        </authorList>
    </citation>
    <scope>NUCLEOTIDE SEQUENCE [LARGE SCALE GENOMIC DNA]</scope>
    <source>
        <strain evidence="4 5">A9-4</strain>
    </source>
</reference>
<dbReference type="Pfam" id="PF00326">
    <property type="entry name" value="Peptidase_S9"/>
    <property type="match status" value="1"/>
</dbReference>
<dbReference type="PANTHER" id="PTHR42776:SF27">
    <property type="entry name" value="DIPEPTIDYL PEPTIDASE FAMILY MEMBER 6"/>
    <property type="match status" value="1"/>
</dbReference>
<dbReference type="PANTHER" id="PTHR42776">
    <property type="entry name" value="SERINE PEPTIDASE S9 FAMILY MEMBER"/>
    <property type="match status" value="1"/>
</dbReference>
<evidence type="ECO:0000256" key="2">
    <source>
        <dbReference type="SAM" id="SignalP"/>
    </source>
</evidence>
<feature type="domain" description="Peptidase S9 prolyl oligopeptidase catalytic" evidence="3">
    <location>
        <begin position="444"/>
        <end position="652"/>
    </location>
</feature>
<dbReference type="InterPro" id="IPR029058">
    <property type="entry name" value="AB_hydrolase_fold"/>
</dbReference>
<keyword evidence="1" id="KW-0378">Hydrolase</keyword>
<dbReference type="Gene3D" id="3.40.50.1820">
    <property type="entry name" value="alpha/beta hydrolase"/>
    <property type="match status" value="1"/>
</dbReference>
<dbReference type="InterPro" id="IPR011042">
    <property type="entry name" value="6-blade_b-propeller_TolB-like"/>
</dbReference>
<accession>A0A6N4DFQ1</accession>
<evidence type="ECO:0000313" key="5">
    <source>
        <dbReference type="Proteomes" id="UP000241514"/>
    </source>
</evidence>
<dbReference type="EMBL" id="PYVG01000006">
    <property type="protein sequence ID" value="PTB89860.1"/>
    <property type="molecule type" value="Genomic_DNA"/>
</dbReference>
<comment type="caution">
    <text evidence="4">The sequence shown here is derived from an EMBL/GenBank/DDBJ whole genome shotgun (WGS) entry which is preliminary data.</text>
</comment>
<gene>
    <name evidence="4" type="ORF">C9928_01920</name>
</gene>
<dbReference type="GO" id="GO:0004252">
    <property type="term" value="F:serine-type endopeptidase activity"/>
    <property type="evidence" value="ECO:0007669"/>
    <property type="project" value="TreeGrafter"/>
</dbReference>
<dbReference type="AlphaFoldDB" id="A0A6N4DFQ1"/>
<dbReference type="GO" id="GO:0006508">
    <property type="term" value="P:proteolysis"/>
    <property type="evidence" value="ECO:0007669"/>
    <property type="project" value="InterPro"/>
</dbReference>
<evidence type="ECO:0000259" key="3">
    <source>
        <dbReference type="Pfam" id="PF00326"/>
    </source>
</evidence>
<name>A0A6N4DFQ1_9GAMM</name>
<dbReference type="Proteomes" id="UP000241514">
    <property type="component" value="Unassembled WGS sequence"/>
</dbReference>
<keyword evidence="2" id="KW-0732">Signal</keyword>
<feature type="chain" id="PRO_5026922931" evidence="2">
    <location>
        <begin position="20"/>
        <end position="654"/>
    </location>
</feature>
<protein>
    <submittedName>
        <fullName evidence="4">S9 family peptidase</fullName>
    </submittedName>
</protein>
<dbReference type="SUPFAM" id="SSF53474">
    <property type="entry name" value="alpha/beta-Hydrolases"/>
    <property type="match status" value="1"/>
</dbReference>